<reference evidence="1 2" key="1">
    <citation type="submission" date="2016-10" db="EMBL/GenBank/DDBJ databases">
        <title>The genome sequence of Colletotrichum fioriniae PJ7.</title>
        <authorList>
            <person name="Baroncelli R."/>
        </authorList>
    </citation>
    <scope>NUCLEOTIDE SEQUENCE [LARGE SCALE GENOMIC DNA]</scope>
    <source>
        <strain evidence="1 2">IMI 309622</strain>
    </source>
</reference>
<comment type="caution">
    <text evidence="1">The sequence shown here is derived from an EMBL/GenBank/DDBJ whole genome shotgun (WGS) entry which is preliminary data.</text>
</comment>
<proteinExistence type="predicted"/>
<keyword evidence="2" id="KW-1185">Reference proteome</keyword>
<evidence type="ECO:0000313" key="1">
    <source>
        <dbReference type="EMBL" id="KAK1526999.1"/>
    </source>
</evidence>
<gene>
    <name evidence="1" type="ORF">CCOS01_07261</name>
</gene>
<dbReference type="RefSeq" id="XP_060313320.1">
    <property type="nucleotide sequence ID" value="XM_060455428.1"/>
</dbReference>
<organism evidence="1 2">
    <name type="scientific">Colletotrichum costaricense</name>
    <dbReference type="NCBI Taxonomy" id="1209916"/>
    <lineage>
        <taxon>Eukaryota</taxon>
        <taxon>Fungi</taxon>
        <taxon>Dikarya</taxon>
        <taxon>Ascomycota</taxon>
        <taxon>Pezizomycotina</taxon>
        <taxon>Sordariomycetes</taxon>
        <taxon>Hypocreomycetidae</taxon>
        <taxon>Glomerellales</taxon>
        <taxon>Glomerellaceae</taxon>
        <taxon>Colletotrichum</taxon>
        <taxon>Colletotrichum acutatum species complex</taxon>
    </lineage>
</organism>
<dbReference type="EMBL" id="MOOE01000007">
    <property type="protein sequence ID" value="KAK1526999.1"/>
    <property type="molecule type" value="Genomic_DNA"/>
</dbReference>
<name>A0AAI9YWP8_9PEZI</name>
<dbReference type="Proteomes" id="UP001240678">
    <property type="component" value="Unassembled WGS sequence"/>
</dbReference>
<dbReference type="AlphaFoldDB" id="A0AAI9YWP8"/>
<dbReference type="GeneID" id="85338975"/>
<evidence type="ECO:0000313" key="2">
    <source>
        <dbReference type="Proteomes" id="UP001240678"/>
    </source>
</evidence>
<accession>A0AAI9YWP8</accession>
<protein>
    <submittedName>
        <fullName evidence="1">Uncharacterized protein</fullName>
    </submittedName>
</protein>
<sequence length="48" mass="5369">MSVFQVTSVVMKVASTGMINELHRRDFSRSARIKLFCGRTLGSSVMYA</sequence>